<evidence type="ECO:0000313" key="2">
    <source>
        <dbReference type="EMBL" id="GAK56521.1"/>
    </source>
</evidence>
<accession>A0A081BW16</accession>
<name>A0A081BW16_VECG1</name>
<sequence length="293" mass="32847">MKTGLFSVSYAGLWGQARLDLIPFIQKAAELGFQGVLLMAKRPHLSPLDFDESQLIQIKQALDMHKMQLIGLACYNDFLLPAASEIPVQDMQMAYIDQCCRMTSFLGGELVRVFTGYARNDLPFPKQWEQVVSLLQECGERAARYGIKLAVQNHHDLAVGTEAIHLLLAEVGRDNVKAGYDAWSPFLRGENLTEGAQKMASQTIMTIAANYLRFPRYAYHAESVNYTRVEPDFVKATSMQAGAIDYAGFFKALQAGGFDGWYVYEMCSPLIGGPSLENLDRKAREFQEFMKSL</sequence>
<dbReference type="PANTHER" id="PTHR12110">
    <property type="entry name" value="HYDROXYPYRUVATE ISOMERASE"/>
    <property type="match status" value="1"/>
</dbReference>
<dbReference type="PANTHER" id="PTHR12110:SF41">
    <property type="entry name" value="INOSOSE DEHYDRATASE"/>
    <property type="match status" value="1"/>
</dbReference>
<evidence type="ECO:0000313" key="3">
    <source>
        <dbReference type="Proteomes" id="UP000030661"/>
    </source>
</evidence>
<reference evidence="2" key="1">
    <citation type="journal article" date="2015" name="PeerJ">
        <title>First genomic representation of candidate bacterial phylum KSB3 points to enhanced environmental sensing as a trigger of wastewater bulking.</title>
        <authorList>
            <person name="Sekiguchi Y."/>
            <person name="Ohashi A."/>
            <person name="Parks D.H."/>
            <person name="Yamauchi T."/>
            <person name="Tyson G.W."/>
            <person name="Hugenholtz P."/>
        </authorList>
    </citation>
    <scope>NUCLEOTIDE SEQUENCE [LARGE SCALE GENOMIC DNA]</scope>
</reference>
<feature type="domain" description="Xylose isomerase-like TIM barrel" evidence="1">
    <location>
        <begin position="25"/>
        <end position="292"/>
    </location>
</feature>
<dbReference type="AlphaFoldDB" id="A0A081BW16"/>
<dbReference type="EMBL" id="DF820464">
    <property type="protein sequence ID" value="GAK56521.1"/>
    <property type="molecule type" value="Genomic_DNA"/>
</dbReference>
<dbReference type="Proteomes" id="UP000030661">
    <property type="component" value="Unassembled WGS sequence"/>
</dbReference>
<dbReference type="eggNOG" id="COG1082">
    <property type="taxonomic scope" value="Bacteria"/>
</dbReference>
<dbReference type="SUPFAM" id="SSF51658">
    <property type="entry name" value="Xylose isomerase-like"/>
    <property type="match status" value="1"/>
</dbReference>
<dbReference type="InterPro" id="IPR013022">
    <property type="entry name" value="Xyl_isomerase-like_TIM-brl"/>
</dbReference>
<gene>
    <name evidence="2" type="ORF">U27_03483</name>
</gene>
<keyword evidence="3" id="KW-1185">Reference proteome</keyword>
<protein>
    <recommendedName>
        <fullName evidence="1">Xylose isomerase-like TIM barrel domain-containing protein</fullName>
    </recommendedName>
</protein>
<dbReference type="STRING" id="1499967.U27_03483"/>
<proteinExistence type="predicted"/>
<evidence type="ECO:0000259" key="1">
    <source>
        <dbReference type="Pfam" id="PF01261"/>
    </source>
</evidence>
<organism evidence="2">
    <name type="scientific">Vecturithrix granuli</name>
    <dbReference type="NCBI Taxonomy" id="1499967"/>
    <lineage>
        <taxon>Bacteria</taxon>
        <taxon>Candidatus Moduliflexota</taxon>
        <taxon>Candidatus Vecturitrichia</taxon>
        <taxon>Candidatus Vecturitrichales</taxon>
        <taxon>Candidatus Vecturitrichaceae</taxon>
        <taxon>Candidatus Vecturithrix</taxon>
    </lineage>
</organism>
<dbReference type="HOGENOM" id="CLU_948855_0_0_0"/>
<dbReference type="Pfam" id="PF01261">
    <property type="entry name" value="AP_endonuc_2"/>
    <property type="match status" value="1"/>
</dbReference>
<dbReference type="InterPro" id="IPR036237">
    <property type="entry name" value="Xyl_isomerase-like_sf"/>
</dbReference>
<dbReference type="InterPro" id="IPR050312">
    <property type="entry name" value="IolE/XylAMocC-like"/>
</dbReference>
<dbReference type="Gene3D" id="3.20.20.150">
    <property type="entry name" value="Divalent-metal-dependent TIM barrel enzymes"/>
    <property type="match status" value="1"/>
</dbReference>